<proteinExistence type="predicted"/>
<sequence length="79" mass="8951">MPFIFFYTVCSKQLFYKTLFLGSMAETNGKLISELKVHELRSELIGRGMDGNGVKAALVARLEKVGKFIYISQKTLLFL</sequence>
<reference evidence="2" key="1">
    <citation type="submission" date="2022-11" db="UniProtKB">
        <authorList>
            <consortium name="WormBaseParasite"/>
        </authorList>
    </citation>
    <scope>IDENTIFICATION</scope>
</reference>
<dbReference type="Proteomes" id="UP000887580">
    <property type="component" value="Unplaced"/>
</dbReference>
<evidence type="ECO:0000313" key="2">
    <source>
        <dbReference type="WBParaSite" id="PS1159_v2.g24485.t1"/>
    </source>
</evidence>
<evidence type="ECO:0000313" key="1">
    <source>
        <dbReference type="Proteomes" id="UP000887580"/>
    </source>
</evidence>
<protein>
    <submittedName>
        <fullName evidence="2">SAP domain-containing protein</fullName>
    </submittedName>
</protein>
<accession>A0AC35G7C1</accession>
<organism evidence="1 2">
    <name type="scientific">Panagrolaimus sp. PS1159</name>
    <dbReference type="NCBI Taxonomy" id="55785"/>
    <lineage>
        <taxon>Eukaryota</taxon>
        <taxon>Metazoa</taxon>
        <taxon>Ecdysozoa</taxon>
        <taxon>Nematoda</taxon>
        <taxon>Chromadorea</taxon>
        <taxon>Rhabditida</taxon>
        <taxon>Tylenchina</taxon>
        <taxon>Panagrolaimomorpha</taxon>
        <taxon>Panagrolaimoidea</taxon>
        <taxon>Panagrolaimidae</taxon>
        <taxon>Panagrolaimus</taxon>
    </lineage>
</organism>
<name>A0AC35G7C1_9BILA</name>
<dbReference type="WBParaSite" id="PS1159_v2.g24485.t1">
    <property type="protein sequence ID" value="PS1159_v2.g24485.t1"/>
    <property type="gene ID" value="PS1159_v2.g24485"/>
</dbReference>